<dbReference type="PROSITE" id="PS00379">
    <property type="entry name" value="CDP_ALCOHOL_P_TRANSF"/>
    <property type="match status" value="1"/>
</dbReference>
<gene>
    <name evidence="14" type="primary">pgsA</name>
    <name evidence="14" type="ORF">LR394_23515</name>
</gene>
<dbReference type="PIRSF" id="PIRSF000847">
    <property type="entry name" value="Phos_ph_gly_syn"/>
    <property type="match status" value="1"/>
</dbReference>
<evidence type="ECO:0000313" key="14">
    <source>
        <dbReference type="EMBL" id="MCD5313881.1"/>
    </source>
</evidence>
<dbReference type="InterPro" id="IPR000462">
    <property type="entry name" value="CDP-OH_P_trans"/>
</dbReference>
<keyword evidence="5 13" id="KW-0812">Transmembrane</keyword>
<dbReference type="PANTHER" id="PTHR14269:SF52">
    <property type="entry name" value="PHOSPHATIDYLGLYCEROPHOSPHATE SYNTHASE-RELATED"/>
    <property type="match status" value="1"/>
</dbReference>
<comment type="similarity">
    <text evidence="2 12">Belongs to the CDP-alcohol phosphatidyltransferase class-I family.</text>
</comment>
<keyword evidence="9" id="KW-0594">Phospholipid biosynthesis</keyword>
<dbReference type="InterPro" id="IPR048254">
    <property type="entry name" value="CDP_ALCOHOL_P_TRANSF_CS"/>
</dbReference>
<proteinExistence type="inferred from homology"/>
<comment type="caution">
    <text evidence="14">The sequence shown here is derived from an EMBL/GenBank/DDBJ whole genome shotgun (WGS) entry which is preliminary data.</text>
</comment>
<dbReference type="InterPro" id="IPR043130">
    <property type="entry name" value="CDP-OH_PTrfase_TM_dom"/>
</dbReference>
<evidence type="ECO:0000256" key="2">
    <source>
        <dbReference type="ARBA" id="ARBA00010441"/>
    </source>
</evidence>
<accession>A0A9X1NIJ5</accession>
<dbReference type="Gene3D" id="1.20.120.1760">
    <property type="match status" value="1"/>
</dbReference>
<protein>
    <recommendedName>
        <fullName evidence="11">CDP-diacylglycerol--glycerol-3-phosphate 3-phosphatidyltransferase</fullName>
        <ecNumber evidence="11">2.7.8.5</ecNumber>
    </recommendedName>
</protein>
<reference evidence="14" key="1">
    <citation type="submission" date="2021-11" db="EMBL/GenBank/DDBJ databases">
        <title>Streptomyces corallinus and Kineosporia corallina sp. nov., two new coral-derived marine actinobacteria.</title>
        <authorList>
            <person name="Buangrab K."/>
            <person name="Sutthacheep M."/>
            <person name="Yeemin T."/>
            <person name="Harunari E."/>
            <person name="Igarashi Y."/>
            <person name="Sripreechasak P."/>
            <person name="Kanchanasin P."/>
            <person name="Tanasupawat S."/>
            <person name="Phongsopitanun W."/>
        </authorList>
    </citation>
    <scope>NUCLEOTIDE SEQUENCE</scope>
    <source>
        <strain evidence="14">JCM 31032</strain>
    </source>
</reference>
<keyword evidence="10" id="KW-1208">Phospholipid metabolism</keyword>
<evidence type="ECO:0000256" key="5">
    <source>
        <dbReference type="ARBA" id="ARBA00022692"/>
    </source>
</evidence>
<dbReference type="GO" id="GO:0046474">
    <property type="term" value="P:glycerophospholipid biosynthetic process"/>
    <property type="evidence" value="ECO:0007669"/>
    <property type="project" value="TreeGrafter"/>
</dbReference>
<evidence type="ECO:0000256" key="6">
    <source>
        <dbReference type="ARBA" id="ARBA00022989"/>
    </source>
</evidence>
<name>A0A9X1NIJ5_9ACTN</name>
<keyword evidence="3" id="KW-0444">Lipid biosynthesis</keyword>
<dbReference type="NCBIfam" id="TIGR00560">
    <property type="entry name" value="pgsA"/>
    <property type="match status" value="1"/>
</dbReference>
<evidence type="ECO:0000256" key="13">
    <source>
        <dbReference type="SAM" id="Phobius"/>
    </source>
</evidence>
<feature type="transmembrane region" description="Helical" evidence="13">
    <location>
        <begin position="108"/>
        <end position="126"/>
    </location>
</feature>
<keyword evidence="7" id="KW-0443">Lipid metabolism</keyword>
<organism evidence="14 15">
    <name type="scientific">Kineosporia babensis</name>
    <dbReference type="NCBI Taxonomy" id="499548"/>
    <lineage>
        <taxon>Bacteria</taxon>
        <taxon>Bacillati</taxon>
        <taxon>Actinomycetota</taxon>
        <taxon>Actinomycetes</taxon>
        <taxon>Kineosporiales</taxon>
        <taxon>Kineosporiaceae</taxon>
        <taxon>Kineosporia</taxon>
    </lineage>
</organism>
<keyword evidence="8 13" id="KW-0472">Membrane</keyword>
<comment type="subcellular location">
    <subcellularLocation>
        <location evidence="1">Membrane</location>
        <topology evidence="1">Multi-pass membrane protein</topology>
    </subcellularLocation>
</comment>
<evidence type="ECO:0000256" key="1">
    <source>
        <dbReference type="ARBA" id="ARBA00004141"/>
    </source>
</evidence>
<evidence type="ECO:0000256" key="12">
    <source>
        <dbReference type="RuleBase" id="RU003750"/>
    </source>
</evidence>
<dbReference type="RefSeq" id="WP_231445742.1">
    <property type="nucleotide sequence ID" value="NZ_JAJOMB010000013.1"/>
</dbReference>
<dbReference type="GO" id="GO:0016020">
    <property type="term" value="C:membrane"/>
    <property type="evidence" value="ECO:0007669"/>
    <property type="project" value="UniProtKB-SubCell"/>
</dbReference>
<evidence type="ECO:0000256" key="7">
    <source>
        <dbReference type="ARBA" id="ARBA00023098"/>
    </source>
</evidence>
<evidence type="ECO:0000256" key="9">
    <source>
        <dbReference type="ARBA" id="ARBA00023209"/>
    </source>
</evidence>
<feature type="transmembrane region" description="Helical" evidence="13">
    <location>
        <begin position="12"/>
        <end position="33"/>
    </location>
</feature>
<keyword evidence="15" id="KW-1185">Reference proteome</keyword>
<evidence type="ECO:0000256" key="8">
    <source>
        <dbReference type="ARBA" id="ARBA00023136"/>
    </source>
</evidence>
<dbReference type="InterPro" id="IPR004570">
    <property type="entry name" value="Phosphatidylglycerol_P_synth"/>
</dbReference>
<dbReference type="Proteomes" id="UP001138997">
    <property type="component" value="Unassembled WGS sequence"/>
</dbReference>
<evidence type="ECO:0000256" key="11">
    <source>
        <dbReference type="NCBIfam" id="TIGR00560"/>
    </source>
</evidence>
<feature type="transmembrane region" description="Helical" evidence="13">
    <location>
        <begin position="138"/>
        <end position="155"/>
    </location>
</feature>
<dbReference type="EMBL" id="JAJOMB010000013">
    <property type="protein sequence ID" value="MCD5313881.1"/>
    <property type="molecule type" value="Genomic_DNA"/>
</dbReference>
<evidence type="ECO:0000256" key="4">
    <source>
        <dbReference type="ARBA" id="ARBA00022679"/>
    </source>
</evidence>
<evidence type="ECO:0000313" key="15">
    <source>
        <dbReference type="Proteomes" id="UP001138997"/>
    </source>
</evidence>
<sequence length="195" mass="20711">MSTTTKAPSNWNIANALTLLRIALVPLFAFLMLHGDGQETSWRIGAAVVFAAAIITDRIDGDLARNWGLVTDLGKIADPIADKALIGAALIALSLIGELWWWVTGLVLFRELGITVMRFFMIRYGVMAAGRGGKAKTVAQSVAILLMVCPLPAVVEPVAYVCMAVAVGLTLVTGLDYVAQAVRLRRSSGTSDPAA</sequence>
<dbReference type="EC" id="2.7.8.5" evidence="11"/>
<evidence type="ECO:0000256" key="3">
    <source>
        <dbReference type="ARBA" id="ARBA00022516"/>
    </source>
</evidence>
<dbReference type="GO" id="GO:0008444">
    <property type="term" value="F:CDP-diacylglycerol-glycerol-3-phosphate 3-phosphatidyltransferase activity"/>
    <property type="evidence" value="ECO:0007669"/>
    <property type="project" value="UniProtKB-UniRule"/>
</dbReference>
<dbReference type="AlphaFoldDB" id="A0A9X1NIJ5"/>
<keyword evidence="6 13" id="KW-1133">Transmembrane helix</keyword>
<keyword evidence="4 12" id="KW-0808">Transferase</keyword>
<dbReference type="InterPro" id="IPR050324">
    <property type="entry name" value="CDP-alcohol_PTase-I"/>
</dbReference>
<evidence type="ECO:0000256" key="10">
    <source>
        <dbReference type="ARBA" id="ARBA00023264"/>
    </source>
</evidence>
<dbReference type="PANTHER" id="PTHR14269">
    <property type="entry name" value="CDP-DIACYLGLYCEROL--GLYCEROL-3-PHOSPHATE 3-PHOSPHATIDYLTRANSFERASE-RELATED"/>
    <property type="match status" value="1"/>
</dbReference>
<dbReference type="Pfam" id="PF01066">
    <property type="entry name" value="CDP-OH_P_transf"/>
    <property type="match status" value="1"/>
</dbReference>